<proteinExistence type="predicted"/>
<name>A0A438IVK2_VITVI</name>
<sequence length="107" mass="11690">MMGTTPSALLRNSSTRGLRLLSLSFQAVSSLHENSSFLPSSQCDSGANGLGYQHPVPFNWCPNFRIPIKGPAKGHVLVKGPWAGLMVHLEKEFSLVRSLRIPGENNF</sequence>
<reference evidence="1 2" key="1">
    <citation type="journal article" date="2018" name="PLoS Genet.">
        <title>Population sequencing reveals clonal diversity and ancestral inbreeding in the grapevine cultivar Chardonnay.</title>
        <authorList>
            <person name="Roach M.J."/>
            <person name="Johnson D.L."/>
            <person name="Bohlmann J."/>
            <person name="van Vuuren H.J."/>
            <person name="Jones S.J."/>
            <person name="Pretorius I.S."/>
            <person name="Schmidt S.A."/>
            <person name="Borneman A.R."/>
        </authorList>
    </citation>
    <scope>NUCLEOTIDE SEQUENCE [LARGE SCALE GENOMIC DNA]</scope>
    <source>
        <strain evidence="2">cv. Chardonnay</strain>
        <tissue evidence="1">Leaf</tissue>
    </source>
</reference>
<dbReference type="Proteomes" id="UP000288805">
    <property type="component" value="Unassembled WGS sequence"/>
</dbReference>
<comment type="caution">
    <text evidence="1">The sequence shown here is derived from an EMBL/GenBank/DDBJ whole genome shotgun (WGS) entry which is preliminary data.</text>
</comment>
<evidence type="ECO:0000313" key="1">
    <source>
        <dbReference type="EMBL" id="RVX00747.1"/>
    </source>
</evidence>
<protein>
    <submittedName>
        <fullName evidence="1">Uncharacterized protein</fullName>
    </submittedName>
</protein>
<dbReference type="EMBL" id="QGNW01000079">
    <property type="protein sequence ID" value="RVX00747.1"/>
    <property type="molecule type" value="Genomic_DNA"/>
</dbReference>
<organism evidence="1 2">
    <name type="scientific">Vitis vinifera</name>
    <name type="common">Grape</name>
    <dbReference type="NCBI Taxonomy" id="29760"/>
    <lineage>
        <taxon>Eukaryota</taxon>
        <taxon>Viridiplantae</taxon>
        <taxon>Streptophyta</taxon>
        <taxon>Embryophyta</taxon>
        <taxon>Tracheophyta</taxon>
        <taxon>Spermatophyta</taxon>
        <taxon>Magnoliopsida</taxon>
        <taxon>eudicotyledons</taxon>
        <taxon>Gunneridae</taxon>
        <taxon>Pentapetalae</taxon>
        <taxon>rosids</taxon>
        <taxon>Vitales</taxon>
        <taxon>Vitaceae</taxon>
        <taxon>Viteae</taxon>
        <taxon>Vitis</taxon>
    </lineage>
</organism>
<accession>A0A438IVK2</accession>
<evidence type="ECO:0000313" key="2">
    <source>
        <dbReference type="Proteomes" id="UP000288805"/>
    </source>
</evidence>
<gene>
    <name evidence="1" type="ORF">CK203_026476</name>
</gene>
<dbReference type="AlphaFoldDB" id="A0A438IVK2"/>